<keyword evidence="1" id="KW-0732">Signal</keyword>
<feature type="chain" id="PRO_5007283701" evidence="1">
    <location>
        <begin position="24"/>
        <end position="66"/>
    </location>
</feature>
<evidence type="ECO:0000256" key="1">
    <source>
        <dbReference type="SAM" id="SignalP"/>
    </source>
</evidence>
<organism evidence="2">
    <name type="scientific">Hyalomma excavatum</name>
    <dbReference type="NCBI Taxonomy" id="257692"/>
    <lineage>
        <taxon>Eukaryota</taxon>
        <taxon>Metazoa</taxon>
        <taxon>Ecdysozoa</taxon>
        <taxon>Arthropoda</taxon>
        <taxon>Chelicerata</taxon>
        <taxon>Arachnida</taxon>
        <taxon>Acari</taxon>
        <taxon>Parasitiformes</taxon>
        <taxon>Ixodida</taxon>
        <taxon>Ixodoidea</taxon>
        <taxon>Ixodidae</taxon>
        <taxon>Hyalomminae</taxon>
        <taxon>Hyalomma</taxon>
    </lineage>
</organism>
<accession>A0A131XA91</accession>
<dbReference type="AlphaFoldDB" id="A0A131XA91"/>
<protein>
    <submittedName>
        <fullName evidence="2">Putative secreted peptide</fullName>
    </submittedName>
</protein>
<evidence type="ECO:0000313" key="2">
    <source>
        <dbReference type="EMBL" id="JAP63262.1"/>
    </source>
</evidence>
<proteinExistence type="evidence at transcript level"/>
<sequence length="66" mass="6999">MKCAFLLAIAALLVLGTSVGTQGSSLVAERRTDCDCTSAEAKVACPGRCACWARGDWNTECVEKPY</sequence>
<name>A0A131XA91_9ACAR</name>
<feature type="signal peptide" evidence="1">
    <location>
        <begin position="1"/>
        <end position="23"/>
    </location>
</feature>
<dbReference type="EMBL" id="GEFH01005319">
    <property type="protein sequence ID" value="JAP63262.1"/>
    <property type="molecule type" value="mRNA"/>
</dbReference>
<reference evidence="2" key="1">
    <citation type="journal article" date="2017" name="Ticks Tick Borne Dis.">
        <title>An insight into the sialome of Hyalomma excavatum.</title>
        <authorList>
            <person name="Ribeiro J.M."/>
            <person name="Slovak M."/>
            <person name="Francischetti I.M."/>
        </authorList>
    </citation>
    <scope>NUCLEOTIDE SEQUENCE</scope>
    <source>
        <strain evidence="2">Samish</strain>
        <tissue evidence="2">Salivary glands</tissue>
    </source>
</reference>